<dbReference type="RefSeq" id="WP_187520730.1">
    <property type="nucleotide sequence ID" value="NZ_JACONW010000014.1"/>
</dbReference>
<organism evidence="3 4">
    <name type="scientific">Pseudomonas folii</name>
    <dbReference type="NCBI Taxonomy" id="2762593"/>
    <lineage>
        <taxon>Bacteria</taxon>
        <taxon>Pseudomonadati</taxon>
        <taxon>Pseudomonadota</taxon>
        <taxon>Gammaproteobacteria</taxon>
        <taxon>Pseudomonadales</taxon>
        <taxon>Pseudomonadaceae</taxon>
        <taxon>Pseudomonas</taxon>
    </lineage>
</organism>
<comment type="caution">
    <text evidence="3">The sequence shown here is derived from an EMBL/GenBank/DDBJ whole genome shotgun (WGS) entry which is preliminary data.</text>
</comment>
<evidence type="ECO:0000256" key="1">
    <source>
        <dbReference type="SAM" id="SignalP"/>
    </source>
</evidence>
<dbReference type="EMBL" id="JACONW010000014">
    <property type="protein sequence ID" value="MBC3949184.1"/>
    <property type="molecule type" value="Genomic_DNA"/>
</dbReference>
<dbReference type="SUPFAM" id="SSF54427">
    <property type="entry name" value="NTF2-like"/>
    <property type="match status" value="1"/>
</dbReference>
<name>A0ABR7AWA6_9PSED</name>
<evidence type="ECO:0000313" key="3">
    <source>
        <dbReference type="EMBL" id="MBC3949184.1"/>
    </source>
</evidence>
<reference evidence="3 4" key="1">
    <citation type="submission" date="2020-08" db="EMBL/GenBank/DDBJ databases">
        <title>Putative novel bacterial strains isolated from necrotic wheat leaf tissues caused by Xanthomonas translucens.</title>
        <authorList>
            <person name="Tambong J.T."/>
        </authorList>
    </citation>
    <scope>NUCLEOTIDE SEQUENCE [LARGE SCALE GENOMIC DNA]</scope>
    <source>
        <strain evidence="3 4">DOAB 1069</strain>
    </source>
</reference>
<gene>
    <name evidence="3" type="ORF">H8S59_05325</name>
</gene>
<dbReference type="PANTHER" id="PTHR41252:SF1">
    <property type="entry name" value="BLR2505 PROTEIN"/>
    <property type="match status" value="1"/>
</dbReference>
<feature type="chain" id="PRO_5045950487" evidence="1">
    <location>
        <begin position="28"/>
        <end position="166"/>
    </location>
</feature>
<dbReference type="Gene3D" id="3.10.450.50">
    <property type="match status" value="1"/>
</dbReference>
<dbReference type="InterPro" id="IPR037401">
    <property type="entry name" value="SnoaL-like"/>
</dbReference>
<accession>A0ABR7AWA6</accession>
<protein>
    <submittedName>
        <fullName evidence="3">Nuclear transport factor 2 family protein</fullName>
    </submittedName>
</protein>
<dbReference type="Proteomes" id="UP000651852">
    <property type="component" value="Unassembled WGS sequence"/>
</dbReference>
<evidence type="ECO:0000313" key="4">
    <source>
        <dbReference type="Proteomes" id="UP000651852"/>
    </source>
</evidence>
<dbReference type="PANTHER" id="PTHR41252">
    <property type="entry name" value="BLR2505 PROTEIN"/>
    <property type="match status" value="1"/>
</dbReference>
<keyword evidence="1" id="KW-0732">Signal</keyword>
<feature type="signal peptide" evidence="1">
    <location>
        <begin position="1"/>
        <end position="27"/>
    </location>
</feature>
<evidence type="ECO:0000259" key="2">
    <source>
        <dbReference type="Pfam" id="PF12680"/>
    </source>
</evidence>
<keyword evidence="4" id="KW-1185">Reference proteome</keyword>
<proteinExistence type="predicted"/>
<dbReference type="Pfam" id="PF12680">
    <property type="entry name" value="SnoaL_2"/>
    <property type="match status" value="1"/>
</dbReference>
<feature type="domain" description="SnoaL-like" evidence="2">
    <location>
        <begin position="46"/>
        <end position="145"/>
    </location>
</feature>
<sequence length="166" mass="18402">MRTWLNTVFRLQAAALLSVFLTGTVWATDNKAQPSNAELVRQSFVNWQQGKGTTFDLLAPDAEWTVAGSSPVSGIYKGKQDLLERAVKPISARLASPIRPVVLSIVAEGDVVVVLWNGEATALDQQPYRNSYLWHLTFKDGQITQAKAFLDTYVLNDLIERVKPEA</sequence>
<dbReference type="InterPro" id="IPR032710">
    <property type="entry name" value="NTF2-like_dom_sf"/>
</dbReference>